<evidence type="ECO:0000256" key="3">
    <source>
        <dbReference type="ARBA" id="ARBA00022519"/>
    </source>
</evidence>
<sequence length="297" mass="33996">MDARRYLRQNDSDRVNRNAPRQEEPAPEWRRRSIAGSEQKPAVSFKERFSYWWKKCLTALKWLTAGGMLGALIWSIPVFWAWLDRPVASVGVGGDIRYLRADALQQRMLPYVQTTFFGLDLRAIQAELQSETWVSSAEVRKVWPDRVEVVLEEEVPIARWQGQDMINADGDILKSRLGHDFRDFPELAGPEGREQEVMQQYLTLSHQLRLLGLKVTGVELAAMGSWSFAVDDVSVQLGNEDLISRMQRFSRLYNDSLQARWAEVDSIDLRYRDGVAVAWNESPKASPITNNGAIRAK</sequence>
<comment type="function">
    <text evidence="9">Essential cell division protein. May link together the upstream cell division proteins, which are predominantly cytoplasmic, with the downstream cell division proteins, which are predominantly periplasmic. May control correct divisome assembly.</text>
</comment>
<dbReference type="GO" id="GO:0043093">
    <property type="term" value="P:FtsZ-dependent cytokinesis"/>
    <property type="evidence" value="ECO:0007669"/>
    <property type="project" value="UniProtKB-UniRule"/>
</dbReference>
<accession>A0A1X7AED7</accession>
<dbReference type="RefSeq" id="WP_087106332.1">
    <property type="nucleotide sequence ID" value="NZ_CBCSCN010000004.1"/>
</dbReference>
<dbReference type="EMBL" id="FWPT01000001">
    <property type="protein sequence ID" value="SMA34285.1"/>
    <property type="molecule type" value="Genomic_DNA"/>
</dbReference>
<evidence type="ECO:0000256" key="4">
    <source>
        <dbReference type="ARBA" id="ARBA00022618"/>
    </source>
</evidence>
<keyword evidence="13" id="KW-1185">Reference proteome</keyword>
<reference evidence="12 13" key="1">
    <citation type="submission" date="2017-03" db="EMBL/GenBank/DDBJ databases">
        <authorList>
            <person name="Afonso C.L."/>
            <person name="Miller P.J."/>
            <person name="Scott M.A."/>
            <person name="Spackman E."/>
            <person name="Goraichik I."/>
            <person name="Dimitrov K.M."/>
            <person name="Suarez D.L."/>
            <person name="Swayne D.E."/>
        </authorList>
    </citation>
    <scope>NUCLEOTIDE SEQUENCE [LARGE SCALE GENOMIC DNA]</scope>
    <source>
        <strain evidence="12">SB41UT1</strain>
    </source>
</reference>
<dbReference type="Gene3D" id="3.10.20.310">
    <property type="entry name" value="membrane protein fhac"/>
    <property type="match status" value="1"/>
</dbReference>
<evidence type="ECO:0000259" key="11">
    <source>
        <dbReference type="PROSITE" id="PS51779"/>
    </source>
</evidence>
<dbReference type="PROSITE" id="PS51779">
    <property type="entry name" value="POTRA"/>
    <property type="match status" value="1"/>
</dbReference>
<dbReference type="PANTHER" id="PTHR35851">
    <property type="entry name" value="CELL DIVISION PROTEIN FTSQ"/>
    <property type="match status" value="1"/>
</dbReference>
<comment type="subcellular location">
    <subcellularLocation>
        <location evidence="9">Cell inner membrane</location>
        <topology evidence="9">Single-pass type II membrane protein</topology>
    </subcellularLocation>
    <subcellularLocation>
        <location evidence="1">Membrane</location>
    </subcellularLocation>
    <text evidence="9">Localizes to the division septum.</text>
</comment>
<dbReference type="InterPro" id="IPR045335">
    <property type="entry name" value="FtsQ_C_sf"/>
</dbReference>
<keyword evidence="3 9" id="KW-0997">Cell inner membrane</keyword>
<dbReference type="GO" id="GO:0090529">
    <property type="term" value="P:cell septum assembly"/>
    <property type="evidence" value="ECO:0007669"/>
    <property type="project" value="InterPro"/>
</dbReference>
<evidence type="ECO:0000256" key="8">
    <source>
        <dbReference type="ARBA" id="ARBA00023306"/>
    </source>
</evidence>
<dbReference type="HAMAP" id="MF_00911">
    <property type="entry name" value="FtsQ_subfam"/>
    <property type="match status" value="1"/>
</dbReference>
<name>A0A1X7AED7_9GAMM</name>
<dbReference type="InterPro" id="IPR026579">
    <property type="entry name" value="FtsQ"/>
</dbReference>
<keyword evidence="2 9" id="KW-1003">Cell membrane</keyword>
<keyword evidence="8 9" id="KW-0131">Cell cycle</keyword>
<dbReference type="InterPro" id="IPR034746">
    <property type="entry name" value="POTRA"/>
</dbReference>
<dbReference type="InterPro" id="IPR005548">
    <property type="entry name" value="Cell_div_FtsQ/DivIB_C"/>
</dbReference>
<dbReference type="GO" id="GO:0005886">
    <property type="term" value="C:plasma membrane"/>
    <property type="evidence" value="ECO:0007669"/>
    <property type="project" value="UniProtKB-SubCell"/>
</dbReference>
<dbReference type="Proteomes" id="UP000196573">
    <property type="component" value="Unassembled WGS sequence"/>
</dbReference>
<protein>
    <recommendedName>
        <fullName evidence="9">Cell division protein FtsQ</fullName>
    </recommendedName>
</protein>
<evidence type="ECO:0000256" key="10">
    <source>
        <dbReference type="SAM" id="MobiDB-lite"/>
    </source>
</evidence>
<comment type="subunit">
    <text evidence="9">Part of a complex composed of FtsB, FtsL and FtsQ.</text>
</comment>
<comment type="similarity">
    <text evidence="9">Belongs to the FtsQ/DivIB family. FtsQ subfamily.</text>
</comment>
<dbReference type="Gene3D" id="3.40.50.11690">
    <property type="entry name" value="Cell division protein FtsQ/DivIB"/>
    <property type="match status" value="1"/>
</dbReference>
<dbReference type="AlphaFoldDB" id="A0A1X7AED7"/>
<evidence type="ECO:0000256" key="5">
    <source>
        <dbReference type="ARBA" id="ARBA00022692"/>
    </source>
</evidence>
<keyword evidence="6 9" id="KW-1133">Transmembrane helix</keyword>
<evidence type="ECO:0000256" key="9">
    <source>
        <dbReference type="HAMAP-Rule" id="MF_00911"/>
    </source>
</evidence>
<dbReference type="Pfam" id="PF03799">
    <property type="entry name" value="FtsQ_DivIB_C"/>
    <property type="match status" value="1"/>
</dbReference>
<dbReference type="OrthoDB" id="9790370at2"/>
<feature type="region of interest" description="Disordered" evidence="10">
    <location>
        <begin position="1"/>
        <end position="33"/>
    </location>
</feature>
<evidence type="ECO:0000256" key="2">
    <source>
        <dbReference type="ARBA" id="ARBA00022475"/>
    </source>
</evidence>
<keyword evidence="7 9" id="KW-0472">Membrane</keyword>
<evidence type="ECO:0000313" key="12">
    <source>
        <dbReference type="EMBL" id="SMA34285.1"/>
    </source>
</evidence>
<evidence type="ECO:0000256" key="1">
    <source>
        <dbReference type="ARBA" id="ARBA00004370"/>
    </source>
</evidence>
<keyword evidence="4 9" id="KW-0132">Cell division</keyword>
<keyword evidence="5 9" id="KW-0812">Transmembrane</keyword>
<feature type="domain" description="POTRA" evidence="11">
    <location>
        <begin position="85"/>
        <end position="154"/>
    </location>
</feature>
<dbReference type="InterPro" id="IPR013685">
    <property type="entry name" value="POTRA_FtsQ_type"/>
</dbReference>
<dbReference type="GO" id="GO:0032153">
    <property type="term" value="C:cell division site"/>
    <property type="evidence" value="ECO:0007669"/>
    <property type="project" value="UniProtKB-UniRule"/>
</dbReference>
<organism evidence="12 13">
    <name type="scientific">Parendozoicomonas haliclonae</name>
    <dbReference type="NCBI Taxonomy" id="1960125"/>
    <lineage>
        <taxon>Bacteria</taxon>
        <taxon>Pseudomonadati</taxon>
        <taxon>Pseudomonadota</taxon>
        <taxon>Gammaproteobacteria</taxon>
        <taxon>Oceanospirillales</taxon>
        <taxon>Endozoicomonadaceae</taxon>
        <taxon>Parendozoicomonas</taxon>
    </lineage>
</organism>
<evidence type="ECO:0000256" key="6">
    <source>
        <dbReference type="ARBA" id="ARBA00022989"/>
    </source>
</evidence>
<gene>
    <name evidence="9 12" type="primary">ftsQ</name>
    <name evidence="12" type="ORF">EHSB41UT_00376</name>
</gene>
<feature type="compositionally biased region" description="Basic and acidic residues" evidence="10">
    <location>
        <begin position="1"/>
        <end position="31"/>
    </location>
</feature>
<dbReference type="PANTHER" id="PTHR35851:SF1">
    <property type="entry name" value="CELL DIVISION PROTEIN FTSQ"/>
    <property type="match status" value="1"/>
</dbReference>
<evidence type="ECO:0000313" key="13">
    <source>
        <dbReference type="Proteomes" id="UP000196573"/>
    </source>
</evidence>
<feature type="transmembrane region" description="Helical" evidence="9">
    <location>
        <begin position="62"/>
        <end position="83"/>
    </location>
</feature>
<evidence type="ECO:0000256" key="7">
    <source>
        <dbReference type="ARBA" id="ARBA00023136"/>
    </source>
</evidence>
<dbReference type="Pfam" id="PF08478">
    <property type="entry name" value="POTRA_1"/>
    <property type="match status" value="1"/>
</dbReference>
<proteinExistence type="inferred from homology"/>